<reference evidence="2 3" key="1">
    <citation type="journal article" date="2021" name="J. Biosci. Bioeng.">
        <title>Identification and characterization of a chc gene cluster responsible for the aromatization pathway of cyclohexanecarboxylate degradation in Sinomonas cyclohexanicum ATCC 51369.</title>
        <authorList>
            <person name="Yamamoto T."/>
            <person name="Hasegawa Y."/>
            <person name="Lau P.C.K."/>
            <person name="Iwaki H."/>
        </authorList>
    </citation>
    <scope>NUCLEOTIDE SEQUENCE [LARGE SCALE GENOMIC DNA]</scope>
    <source>
        <strain evidence="2 3">ATCC 51369</strain>
    </source>
</reference>
<gene>
    <name evidence="2" type="ORF">SCMU_14370</name>
</gene>
<dbReference type="EMBL" id="AP024525">
    <property type="protein sequence ID" value="BCT75595.1"/>
    <property type="molecule type" value="Genomic_DNA"/>
</dbReference>
<accession>A0ABM7PTN6</accession>
<name>A0ABM7PTN6_SINCY</name>
<keyword evidence="3" id="KW-1185">Reference proteome</keyword>
<evidence type="ECO:0000313" key="2">
    <source>
        <dbReference type="EMBL" id="BCT75595.1"/>
    </source>
</evidence>
<evidence type="ECO:0000313" key="3">
    <source>
        <dbReference type="Proteomes" id="UP001319861"/>
    </source>
</evidence>
<proteinExistence type="predicted"/>
<dbReference type="RefSeq" id="WP_229232321.1">
    <property type="nucleotide sequence ID" value="NZ_AP024525.1"/>
</dbReference>
<feature type="compositionally biased region" description="Polar residues" evidence="1">
    <location>
        <begin position="1"/>
        <end position="10"/>
    </location>
</feature>
<sequence length="102" mass="11429">MSAATETTSRLKPPTVTDRCRNNVWGSPQGHAKRGEHQCHICLVKQSAYMSWVGLKNGRSARFTRTDLQRLVVTFARTYRPGQMGAFEAAFEAGLREAVMSR</sequence>
<protein>
    <submittedName>
        <fullName evidence="2">Uncharacterized protein</fullName>
    </submittedName>
</protein>
<dbReference type="Proteomes" id="UP001319861">
    <property type="component" value="Chromosome"/>
</dbReference>
<evidence type="ECO:0000256" key="1">
    <source>
        <dbReference type="SAM" id="MobiDB-lite"/>
    </source>
</evidence>
<feature type="region of interest" description="Disordered" evidence="1">
    <location>
        <begin position="1"/>
        <end position="22"/>
    </location>
</feature>
<organism evidence="2 3">
    <name type="scientific">Sinomonas cyclohexanicum</name>
    <name type="common">Corynebacterium cyclohexanicum</name>
    <dbReference type="NCBI Taxonomy" id="322009"/>
    <lineage>
        <taxon>Bacteria</taxon>
        <taxon>Bacillati</taxon>
        <taxon>Actinomycetota</taxon>
        <taxon>Actinomycetes</taxon>
        <taxon>Micrococcales</taxon>
        <taxon>Micrococcaceae</taxon>
        <taxon>Sinomonas</taxon>
    </lineage>
</organism>